<feature type="transmembrane region" description="Helical" evidence="1">
    <location>
        <begin position="51"/>
        <end position="71"/>
    </location>
</feature>
<name>A0AA37RYK2_9GAMM</name>
<feature type="transmembrane region" description="Helical" evidence="1">
    <location>
        <begin position="178"/>
        <end position="194"/>
    </location>
</feature>
<dbReference type="EMBL" id="BSNC01000011">
    <property type="protein sequence ID" value="GLP97815.1"/>
    <property type="molecule type" value="Genomic_DNA"/>
</dbReference>
<reference evidence="2" key="1">
    <citation type="journal article" date="2014" name="Int. J. Syst. Evol. Microbiol.">
        <title>Complete genome sequence of Corynebacterium casei LMG S-19264T (=DSM 44701T), isolated from a smear-ripened cheese.</title>
        <authorList>
            <consortium name="US DOE Joint Genome Institute (JGI-PGF)"/>
            <person name="Walter F."/>
            <person name="Albersmeier A."/>
            <person name="Kalinowski J."/>
            <person name="Ruckert C."/>
        </authorList>
    </citation>
    <scope>NUCLEOTIDE SEQUENCE</scope>
    <source>
        <strain evidence="2">NBRC 101628</strain>
    </source>
</reference>
<protein>
    <submittedName>
        <fullName evidence="2">Metal transporter</fullName>
    </submittedName>
</protein>
<feature type="transmembrane region" description="Helical" evidence="1">
    <location>
        <begin position="408"/>
        <end position="427"/>
    </location>
</feature>
<comment type="caution">
    <text evidence="2">The sequence shown here is derived from an EMBL/GenBank/DDBJ whole genome shotgun (WGS) entry which is preliminary data.</text>
</comment>
<feature type="transmembrane region" description="Helical" evidence="1">
    <location>
        <begin position="439"/>
        <end position="457"/>
    </location>
</feature>
<keyword evidence="3" id="KW-1185">Reference proteome</keyword>
<reference evidence="2" key="2">
    <citation type="submission" date="2023-01" db="EMBL/GenBank/DDBJ databases">
        <title>Draft genome sequence of Paraferrimonas sedimenticola strain NBRC 101628.</title>
        <authorList>
            <person name="Sun Q."/>
            <person name="Mori K."/>
        </authorList>
    </citation>
    <scope>NUCLEOTIDE SEQUENCE</scope>
    <source>
        <strain evidence="2">NBRC 101628</strain>
    </source>
</reference>
<feature type="transmembrane region" description="Helical" evidence="1">
    <location>
        <begin position="472"/>
        <end position="491"/>
    </location>
</feature>
<feature type="transmembrane region" description="Helical" evidence="1">
    <location>
        <begin position="83"/>
        <end position="102"/>
    </location>
</feature>
<feature type="transmembrane region" description="Helical" evidence="1">
    <location>
        <begin position="298"/>
        <end position="324"/>
    </location>
</feature>
<keyword evidence="1" id="KW-0472">Membrane</keyword>
<feature type="transmembrane region" description="Helical" evidence="1">
    <location>
        <begin position="382"/>
        <end position="402"/>
    </location>
</feature>
<evidence type="ECO:0000256" key="1">
    <source>
        <dbReference type="SAM" id="Phobius"/>
    </source>
</evidence>
<dbReference type="RefSeq" id="WP_095507127.1">
    <property type="nucleotide sequence ID" value="NZ_BSNC01000011.1"/>
</dbReference>
<accession>A0AA37RYK2</accession>
<feature type="transmembrane region" description="Helical" evidence="1">
    <location>
        <begin position="251"/>
        <end position="277"/>
    </location>
</feature>
<feature type="transmembrane region" description="Helical" evidence="1">
    <location>
        <begin position="214"/>
        <end position="231"/>
    </location>
</feature>
<feature type="transmembrane region" description="Helical" evidence="1">
    <location>
        <begin position="147"/>
        <end position="166"/>
    </location>
</feature>
<sequence>MTYLIAACVSLLIGPLFYRFFAEQHKVTKAIDGFVFVSIGGLLLTHILPELLHHGGLSAFVVLLAGLFGPSISERLFQKHSRLTHNFTLLLAFTGLLLHTFIDGSSVSVSDHDHGVADFLPLGIILHRLPEGLAIWWLLSPQFGNKGASFAIGLMLLGTLGGFAFGEHYANQLSLDNIVLLQAFVTGSILHVVWHQPHVEKSPSDHSRRSETLAGVGALLGILLLIALFSAESHSGHAHNHDHGHMSMEQLWQWTLAVAPYLLVTYLLGSLRFALGLRPDTNNPYLGWLVRLIGPEGFVFVGLILGWQVALFLALTSLILSAFLAQQKIPIDQVGPAQPLTLREFSLHYQVERSAPWVILSLLIGNMMHYPELLANQPWWQCLLLICLMMPLRFCFVGAAALGLTLAWAEWSTQAVLLALLAAPLINSQQLKKMSGPQGALTMGLVLGMVAAGQQWLEGINLEHAIAWPEQTQVLAVLVLGLLYAIALLRLGPRAFMARLFSVKFDPHQHHHH</sequence>
<dbReference type="AlphaFoldDB" id="A0AA37RYK2"/>
<evidence type="ECO:0000313" key="2">
    <source>
        <dbReference type="EMBL" id="GLP97815.1"/>
    </source>
</evidence>
<dbReference type="Proteomes" id="UP001161422">
    <property type="component" value="Unassembled WGS sequence"/>
</dbReference>
<keyword evidence="1" id="KW-1133">Transmembrane helix</keyword>
<proteinExistence type="predicted"/>
<gene>
    <name evidence="2" type="ORF">GCM10007895_31220</name>
</gene>
<evidence type="ECO:0000313" key="3">
    <source>
        <dbReference type="Proteomes" id="UP001161422"/>
    </source>
</evidence>
<organism evidence="2 3">
    <name type="scientific">Paraferrimonas sedimenticola</name>
    <dbReference type="NCBI Taxonomy" id="375674"/>
    <lineage>
        <taxon>Bacteria</taxon>
        <taxon>Pseudomonadati</taxon>
        <taxon>Pseudomonadota</taxon>
        <taxon>Gammaproteobacteria</taxon>
        <taxon>Alteromonadales</taxon>
        <taxon>Ferrimonadaceae</taxon>
        <taxon>Paraferrimonas</taxon>
    </lineage>
</organism>
<keyword evidence="1" id="KW-0812">Transmembrane</keyword>